<evidence type="ECO:0000256" key="1">
    <source>
        <dbReference type="SAM" id="MobiDB-lite"/>
    </source>
</evidence>
<keyword evidence="3" id="KW-1185">Reference proteome</keyword>
<feature type="region of interest" description="Disordered" evidence="1">
    <location>
        <begin position="44"/>
        <end position="72"/>
    </location>
</feature>
<dbReference type="EMBL" id="CATKSH010000042">
    <property type="protein sequence ID" value="CAI9122281.1"/>
    <property type="molecule type" value="Genomic_DNA"/>
</dbReference>
<protein>
    <submittedName>
        <fullName evidence="2">Uncharacterized protein</fullName>
    </submittedName>
</protein>
<dbReference type="AlphaFoldDB" id="A0AA35Y4X2"/>
<comment type="caution">
    <text evidence="2">The sequence shown here is derived from an EMBL/GenBank/DDBJ whole genome shotgun (WGS) entry which is preliminary data.</text>
</comment>
<gene>
    <name evidence="2" type="ORF">LMG32879_003141</name>
</gene>
<evidence type="ECO:0000313" key="2">
    <source>
        <dbReference type="EMBL" id="CAI9122281.1"/>
    </source>
</evidence>
<accession>A0AA35Y4X2</accession>
<dbReference type="RefSeq" id="WP_289843931.1">
    <property type="nucleotide sequence ID" value="NZ_CATKSH010000042.1"/>
</dbReference>
<proteinExistence type="predicted"/>
<organism evidence="2 3">
    <name type="scientific">Brytella acorum</name>
    <dbReference type="NCBI Taxonomy" id="2959299"/>
    <lineage>
        <taxon>Bacteria</taxon>
        <taxon>Pseudomonadati</taxon>
        <taxon>Pseudomonadota</taxon>
        <taxon>Alphaproteobacteria</taxon>
        <taxon>Acetobacterales</taxon>
        <taxon>Acetobacteraceae</taxon>
        <taxon>Brytella</taxon>
    </lineage>
</organism>
<name>A0AA35Y4X2_9PROT</name>
<sequence length="261" mass="29636">MLQTTTETIADVDRMVARLEAYRLELEARPVIYGYAEPASREDIEEEAGFRFPTRPPRPRHAPRPPGTGKPFSLAGIVPPEPETSQFPPPFNAQPDWLYHVLTVTGPEMLLARFREAAAGNGRLSWEPHVTSTDDLAQILPVRDARIAVLLDRIVQSQKRLLEHDAASGPVPFDLNTLCPLPWDILSLGPASPVTQTWLWQHWGTSQPLRQVEEMMGRPNETRTRWSITFWSADWTPWAALQTVATLWPDLTFFIRPLYNV</sequence>
<reference evidence="2" key="1">
    <citation type="submission" date="2023-03" db="EMBL/GenBank/DDBJ databases">
        <authorList>
            <person name="Cleenwerck I."/>
        </authorList>
    </citation>
    <scope>NUCLEOTIDE SEQUENCE</scope>
    <source>
        <strain evidence="2">LMG 32879</strain>
    </source>
</reference>
<dbReference type="Proteomes" id="UP001176960">
    <property type="component" value="Unassembled WGS sequence"/>
</dbReference>
<evidence type="ECO:0000313" key="3">
    <source>
        <dbReference type="Proteomes" id="UP001176960"/>
    </source>
</evidence>